<reference evidence="3" key="3">
    <citation type="submission" date="2015-02" db="UniProtKB">
        <authorList>
            <consortium name="EnsemblProtists"/>
        </authorList>
    </citation>
    <scope>IDENTIFICATION</scope>
    <source>
        <strain evidence="3">DAOM BR144</strain>
    </source>
</reference>
<dbReference type="PANTHER" id="PTHR12771">
    <property type="entry name" value="ENGULFMENT AND CELL MOTILITY"/>
    <property type="match status" value="1"/>
</dbReference>
<evidence type="ECO:0000313" key="3">
    <source>
        <dbReference type="EnsemblProtists" id="PYU1_T003077"/>
    </source>
</evidence>
<dbReference type="PANTHER" id="PTHR12771:SF56">
    <property type="entry name" value="CED-12"/>
    <property type="match status" value="1"/>
</dbReference>
<proteinExistence type="predicted"/>
<dbReference type="eggNOG" id="ENOG502RYRS">
    <property type="taxonomic scope" value="Eukaryota"/>
</dbReference>
<evidence type="ECO:0000313" key="4">
    <source>
        <dbReference type="Proteomes" id="UP000019132"/>
    </source>
</evidence>
<dbReference type="Pfam" id="PF04727">
    <property type="entry name" value="ELMO_CED12"/>
    <property type="match status" value="1"/>
</dbReference>
<evidence type="ECO:0000256" key="1">
    <source>
        <dbReference type="SAM" id="MobiDB-lite"/>
    </source>
</evidence>
<accession>K3WDN6</accession>
<sequence>MAQRYEDATDGAVLCRYFFQHMLVEDATVREECVSSILLSSEPTLGELRRKFPFEGQYHFRLQHVLTGGNKAASYCWLDLSEPHHVLPVTKNHSGGREIRVKVLQLSHEPQDDAADAGKQESRDLVDVPEDRQFAAYFRAHHHHKNSNGRESMQHQQSPQQQQQMQDVSSVLSGVKKALASKMKTSAMAQTIQKKSAKMWEKVVAGAAGGSVNMPPTAPALAQLAKLVGALKAPLYESNRDHVDLLNRLWVTCYDAQPLTLRGAGWEVFGFRYDDPLRELQFVLPLQCLVFFHEVHCNVALPILKDQSTPGPASYPYALVGAQVSFLVADLLQLKDGGCLGAERPFWRLFEDPIAFFELFSIAFRAFDQSWKMNSSKSTEIGAHLEYVAEFSQELLRRSPESVPALVEIAHQMQNW</sequence>
<name>K3WDN6_GLOUD</name>
<feature type="compositionally biased region" description="Low complexity" evidence="1">
    <location>
        <begin position="154"/>
        <end position="166"/>
    </location>
</feature>
<dbReference type="InterPro" id="IPR050868">
    <property type="entry name" value="ELMO_domain-containing"/>
</dbReference>
<dbReference type="HOGENOM" id="CLU_706913_0_0_1"/>
<reference evidence="4" key="2">
    <citation type="submission" date="2010-04" db="EMBL/GenBank/DDBJ databases">
        <authorList>
            <person name="Buell R."/>
            <person name="Hamilton J."/>
            <person name="Hostetler J."/>
        </authorList>
    </citation>
    <scope>NUCLEOTIDE SEQUENCE [LARGE SCALE GENOMIC DNA]</scope>
    <source>
        <strain evidence="4">DAOM:BR144</strain>
    </source>
</reference>
<dbReference type="InterPro" id="IPR006816">
    <property type="entry name" value="ELMO_dom"/>
</dbReference>
<reference evidence="4" key="1">
    <citation type="journal article" date="2010" name="Genome Biol.">
        <title>Genome sequence of the necrotrophic plant pathogen Pythium ultimum reveals original pathogenicity mechanisms and effector repertoire.</title>
        <authorList>
            <person name="Levesque C.A."/>
            <person name="Brouwer H."/>
            <person name="Cano L."/>
            <person name="Hamilton J.P."/>
            <person name="Holt C."/>
            <person name="Huitema E."/>
            <person name="Raffaele S."/>
            <person name="Robideau G.P."/>
            <person name="Thines M."/>
            <person name="Win J."/>
            <person name="Zerillo M.M."/>
            <person name="Beakes G.W."/>
            <person name="Boore J.L."/>
            <person name="Busam D."/>
            <person name="Dumas B."/>
            <person name="Ferriera S."/>
            <person name="Fuerstenberg S.I."/>
            <person name="Gachon C.M."/>
            <person name="Gaulin E."/>
            <person name="Govers F."/>
            <person name="Grenville-Briggs L."/>
            <person name="Horner N."/>
            <person name="Hostetler J."/>
            <person name="Jiang R.H."/>
            <person name="Johnson J."/>
            <person name="Krajaejun T."/>
            <person name="Lin H."/>
            <person name="Meijer H.J."/>
            <person name="Moore B."/>
            <person name="Morris P."/>
            <person name="Phuntmart V."/>
            <person name="Puiu D."/>
            <person name="Shetty J."/>
            <person name="Stajich J.E."/>
            <person name="Tripathy S."/>
            <person name="Wawra S."/>
            <person name="van West P."/>
            <person name="Whitty B.R."/>
            <person name="Coutinho P.M."/>
            <person name="Henrissat B."/>
            <person name="Martin F."/>
            <person name="Thomas P.D."/>
            <person name="Tyler B.M."/>
            <person name="De Vries R.P."/>
            <person name="Kamoun S."/>
            <person name="Yandell M."/>
            <person name="Tisserat N."/>
            <person name="Buell C.R."/>
        </authorList>
    </citation>
    <scope>NUCLEOTIDE SEQUENCE</scope>
    <source>
        <strain evidence="4">DAOM:BR144</strain>
    </source>
</reference>
<dbReference type="AlphaFoldDB" id="K3WDN6"/>
<dbReference type="PROSITE" id="PS51335">
    <property type="entry name" value="ELMO"/>
    <property type="match status" value="1"/>
</dbReference>
<dbReference type="InParanoid" id="K3WDN6"/>
<organism evidence="3 4">
    <name type="scientific">Globisporangium ultimum (strain ATCC 200006 / CBS 805.95 / DAOM BR144)</name>
    <name type="common">Pythium ultimum</name>
    <dbReference type="NCBI Taxonomy" id="431595"/>
    <lineage>
        <taxon>Eukaryota</taxon>
        <taxon>Sar</taxon>
        <taxon>Stramenopiles</taxon>
        <taxon>Oomycota</taxon>
        <taxon>Peronosporomycetes</taxon>
        <taxon>Pythiales</taxon>
        <taxon>Pythiaceae</taxon>
        <taxon>Globisporangium</taxon>
    </lineage>
</organism>
<dbReference type="EMBL" id="GL376628">
    <property type="status" value="NOT_ANNOTATED_CDS"/>
    <property type="molecule type" value="Genomic_DNA"/>
</dbReference>
<dbReference type="OMA" id="CWRDLTD"/>
<dbReference type="VEuPathDB" id="FungiDB:PYU1_G003073"/>
<keyword evidence="4" id="KW-1185">Reference proteome</keyword>
<feature type="region of interest" description="Disordered" evidence="1">
    <location>
        <begin position="144"/>
        <end position="171"/>
    </location>
</feature>
<feature type="domain" description="ELMO" evidence="2">
    <location>
        <begin position="241"/>
        <end position="396"/>
    </location>
</feature>
<dbReference type="Proteomes" id="UP000019132">
    <property type="component" value="Unassembled WGS sequence"/>
</dbReference>
<protein>
    <recommendedName>
        <fullName evidence="2">ELMO domain-containing protein</fullName>
    </recommendedName>
</protein>
<dbReference type="EnsemblProtists" id="PYU1_T003077">
    <property type="protein sequence ID" value="PYU1_T003077"/>
    <property type="gene ID" value="PYU1_G003073"/>
</dbReference>
<evidence type="ECO:0000259" key="2">
    <source>
        <dbReference type="PROSITE" id="PS51335"/>
    </source>
</evidence>